<dbReference type="SUPFAM" id="SSF54529">
    <property type="entry name" value="Mitochondrial glycoprotein MAM33-like"/>
    <property type="match status" value="1"/>
</dbReference>
<dbReference type="PANTHER" id="PTHR10826:SF41">
    <property type="entry name" value="MITOCHONDRIAL GLYCOPROTEIN FAMILY PROTEIN"/>
    <property type="match status" value="1"/>
</dbReference>
<reference evidence="1 2" key="1">
    <citation type="submission" date="2024-01" db="EMBL/GenBank/DDBJ databases">
        <title>The complete chloroplast genome sequence of Lithospermum erythrorhizon: insights into the phylogenetic relationship among Boraginaceae species and the maternal lineages of purple gromwells.</title>
        <authorList>
            <person name="Okada T."/>
            <person name="Watanabe K."/>
        </authorList>
    </citation>
    <scope>NUCLEOTIDE SEQUENCE [LARGE SCALE GENOMIC DNA]</scope>
</reference>
<name>A0AAV3PMQ6_LITER</name>
<dbReference type="EMBL" id="BAABME010017828">
    <property type="protein sequence ID" value="GAA0151503.1"/>
    <property type="molecule type" value="Genomic_DNA"/>
</dbReference>
<gene>
    <name evidence="1" type="ORF">LIER_37299</name>
</gene>
<dbReference type="Pfam" id="PF02330">
    <property type="entry name" value="MAM33"/>
    <property type="match status" value="2"/>
</dbReference>
<proteinExistence type="predicted"/>
<evidence type="ECO:0000313" key="1">
    <source>
        <dbReference type="EMBL" id="GAA0151503.1"/>
    </source>
</evidence>
<evidence type="ECO:0000313" key="2">
    <source>
        <dbReference type="Proteomes" id="UP001454036"/>
    </source>
</evidence>
<dbReference type="GO" id="GO:0005759">
    <property type="term" value="C:mitochondrial matrix"/>
    <property type="evidence" value="ECO:0007669"/>
    <property type="project" value="InterPro"/>
</dbReference>
<dbReference type="PANTHER" id="PTHR10826">
    <property type="entry name" value="COMPLEMENT COMPONENT 1"/>
    <property type="match status" value="1"/>
</dbReference>
<sequence length="154" mass="17547">MVEESRDGFPFEIEENPGRETMLLTRDFKGEKISVEVYMPSLVAEFGEIPLTVKVVKKSGVYLEFAAGVDNGELAIVSLTINDTKAKDDSLASRAPAFKDLDDDLQKAFHKYLDRRKISAQVVEFLQEYTTDKDTMEYFNWYNTVKHFVKSDSG</sequence>
<protein>
    <submittedName>
        <fullName evidence="1">Complement component</fullName>
    </submittedName>
</protein>
<dbReference type="InterPro" id="IPR003428">
    <property type="entry name" value="MAM33"/>
</dbReference>
<keyword evidence="2" id="KW-1185">Reference proteome</keyword>
<dbReference type="Proteomes" id="UP001454036">
    <property type="component" value="Unassembled WGS sequence"/>
</dbReference>
<comment type="caution">
    <text evidence="1">The sequence shown here is derived from an EMBL/GenBank/DDBJ whole genome shotgun (WGS) entry which is preliminary data.</text>
</comment>
<dbReference type="InterPro" id="IPR036561">
    <property type="entry name" value="MAM33_sf"/>
</dbReference>
<accession>A0AAV3PMQ6</accession>
<organism evidence="1 2">
    <name type="scientific">Lithospermum erythrorhizon</name>
    <name type="common">Purple gromwell</name>
    <name type="synonym">Lithospermum officinale var. erythrorhizon</name>
    <dbReference type="NCBI Taxonomy" id="34254"/>
    <lineage>
        <taxon>Eukaryota</taxon>
        <taxon>Viridiplantae</taxon>
        <taxon>Streptophyta</taxon>
        <taxon>Embryophyta</taxon>
        <taxon>Tracheophyta</taxon>
        <taxon>Spermatophyta</taxon>
        <taxon>Magnoliopsida</taxon>
        <taxon>eudicotyledons</taxon>
        <taxon>Gunneridae</taxon>
        <taxon>Pentapetalae</taxon>
        <taxon>asterids</taxon>
        <taxon>lamiids</taxon>
        <taxon>Boraginales</taxon>
        <taxon>Boraginaceae</taxon>
        <taxon>Boraginoideae</taxon>
        <taxon>Lithospermeae</taxon>
        <taxon>Lithospermum</taxon>
    </lineage>
</organism>
<dbReference type="Gene3D" id="3.10.280.10">
    <property type="entry name" value="Mitochondrial glycoprotein"/>
    <property type="match status" value="1"/>
</dbReference>
<dbReference type="AlphaFoldDB" id="A0AAV3PMQ6"/>